<organism evidence="1">
    <name type="scientific">Clostridium botulinum</name>
    <dbReference type="NCBI Taxonomy" id="1491"/>
    <lineage>
        <taxon>Bacteria</taxon>
        <taxon>Bacillati</taxon>
        <taxon>Bacillota</taxon>
        <taxon>Clostridia</taxon>
        <taxon>Eubacteriales</taxon>
        <taxon>Clostridiaceae</taxon>
        <taxon>Clostridium</taxon>
    </lineage>
</organism>
<name>A0A6G4HPR1_CLOBO</name>
<reference evidence="1" key="1">
    <citation type="submission" date="2019-04" db="EMBL/GenBank/DDBJ databases">
        <title>Genome sequencing of Clostridium botulinum Groups I-IV and Clostridium butyricum.</title>
        <authorList>
            <person name="Brunt J."/>
            <person name="Van Vliet A.H.M."/>
            <person name="Stringer S.C."/>
            <person name="Carter A.T."/>
            <person name="Peck M.W."/>
        </authorList>
    </citation>
    <scope>NUCLEOTIDE SEQUENCE</scope>
    <source>
        <strain evidence="1">751/1</strain>
    </source>
</reference>
<accession>A0A6G4HPR1</accession>
<gene>
    <name evidence="1" type="ORF">FDG29_03845</name>
</gene>
<comment type="caution">
    <text evidence="1">The sequence shown here is derived from an EMBL/GenBank/DDBJ whole genome shotgun (WGS) entry which is preliminary data.</text>
</comment>
<protein>
    <recommendedName>
        <fullName evidence="2">AP2 domain-containing protein</fullName>
    </recommendedName>
</protein>
<proteinExistence type="predicted"/>
<evidence type="ECO:0000313" key="1">
    <source>
        <dbReference type="EMBL" id="NFV15299.1"/>
    </source>
</evidence>
<dbReference type="EMBL" id="SXEU01000001">
    <property type="protein sequence ID" value="NFV15299.1"/>
    <property type="molecule type" value="Genomic_DNA"/>
</dbReference>
<sequence length="213" mass="24637">MGKFIDLVGKKFGRWTVVKRSGTNLNGSVKWECICECGNKGFISSYALRSGESKSCGCYSREITSARSIKDNKTHGLTGSKIYNTWTNIKQRCNNPNAENYTIYGGRGIKVCDEWLNNFVSFYDWAINNGYKENLTIDRKDVNGNYEPDNCRWITCKQQSRNRRSNNFIEYKGQSKTLIEWCEIYNIKWSTVNERLKRGWAIEKALTKPAKNK</sequence>
<dbReference type="AlphaFoldDB" id="A0A6G4HPR1"/>
<dbReference type="RefSeq" id="WP_085296147.1">
    <property type="nucleotide sequence ID" value="NZ_MWJE01000112.1"/>
</dbReference>
<evidence type="ECO:0008006" key="2">
    <source>
        <dbReference type="Google" id="ProtNLM"/>
    </source>
</evidence>